<name>A0A0A1U2A0_ENTIV</name>
<feature type="domain" description="DH" evidence="2">
    <location>
        <begin position="166"/>
        <end position="352"/>
    </location>
</feature>
<feature type="region of interest" description="Disordered" evidence="1">
    <location>
        <begin position="14"/>
        <end position="45"/>
    </location>
</feature>
<dbReference type="Gene3D" id="2.30.29.30">
    <property type="entry name" value="Pleckstrin-homology domain (PH domain)/Phosphotyrosine-binding domain (PTB)"/>
    <property type="match status" value="1"/>
</dbReference>
<dbReference type="Pfam" id="PF00621">
    <property type="entry name" value="RhoGEF"/>
    <property type="match status" value="1"/>
</dbReference>
<dbReference type="EMBL" id="KB206756">
    <property type="protein sequence ID" value="ELP88154.1"/>
    <property type="molecule type" value="Genomic_DNA"/>
</dbReference>
<evidence type="ECO:0000313" key="4">
    <source>
        <dbReference type="Proteomes" id="UP000014680"/>
    </source>
</evidence>
<dbReference type="InterPro" id="IPR035899">
    <property type="entry name" value="DBL_dom_sf"/>
</dbReference>
<protein>
    <submittedName>
        <fullName evidence="3">Rho/RAC guanine nucleotide exchange factor, putative</fullName>
    </submittedName>
</protein>
<dbReference type="SUPFAM" id="SSF48065">
    <property type="entry name" value="DBL homology domain (DH-domain)"/>
    <property type="match status" value="1"/>
</dbReference>
<sequence>MSNNLRSSCFTLEQPDFLPDKNHPRSLTQENKLDMTGRKPLPKMNKSMNRTTMATVTHYEDNEPMEQIEDEWKNDTTTSWVTVKKNKRIQMKLNFIMDRSCKVKQDLRAKRNVLMSELRKVPGLIINELIQYYYEPHHHDLATATEDFDLYEKMKTFQMEDKHRTHYKQVVNELINTEKSYIQGLDIIITVYLDTLISSSKKMAKELTPIREQIDEIQKSHNKFLADLNGSLVTNPECPLIGDIIVKFSPSLENSAKYIFNYPTYLEKITSFMDTSALTLTAKVADGYKKSHGDCHVQSIQQYLITPIQRTPRYVMLITDLLKNISMSFGDAPRLVEAHKVIKKVATTINEKGHEYEADERMQYVKSLLTGFMLKEVKREFLCCGPMYVVTNRVSLQTVWKYFFLFSDVLVVTEITSLDGKPIRARSETLFESLLRIPELKDLHDAKFEVEQVIRFYDDTIVEVEDDTKFVYNMFSIKESNNDLLSETITLSSSISDCSIAWFTAIKSALAHLSLK</sequence>
<keyword evidence="4" id="KW-1185">Reference proteome</keyword>
<dbReference type="CDD" id="cd00160">
    <property type="entry name" value="RhoGEF"/>
    <property type="match status" value="1"/>
</dbReference>
<dbReference type="Proteomes" id="UP000014680">
    <property type="component" value="Unassembled WGS sequence"/>
</dbReference>
<dbReference type="PANTHER" id="PTHR12673:SF263">
    <property type="entry name" value="PLECKSTRIN DOMAIN-CONTAINING PROTEIN"/>
    <property type="match status" value="1"/>
</dbReference>
<accession>A0A0A1U2A0</accession>
<dbReference type="AlphaFoldDB" id="A0A0A1U2A0"/>
<dbReference type="OrthoDB" id="660555at2759"/>
<proteinExistence type="predicted"/>
<evidence type="ECO:0000313" key="3">
    <source>
        <dbReference type="EMBL" id="ELP88154.1"/>
    </source>
</evidence>
<dbReference type="InterPro" id="IPR051092">
    <property type="entry name" value="FYVE_RhoGEF_PH"/>
</dbReference>
<dbReference type="SUPFAM" id="SSF50729">
    <property type="entry name" value="PH domain-like"/>
    <property type="match status" value="1"/>
</dbReference>
<gene>
    <name evidence="3" type="ORF">EIN_223670</name>
</gene>
<dbReference type="PROSITE" id="PS50010">
    <property type="entry name" value="DH_2"/>
    <property type="match status" value="1"/>
</dbReference>
<evidence type="ECO:0000259" key="2">
    <source>
        <dbReference type="PROSITE" id="PS50010"/>
    </source>
</evidence>
<dbReference type="RefSeq" id="XP_004254925.1">
    <property type="nucleotide sequence ID" value="XM_004254877.1"/>
</dbReference>
<organism evidence="3 4">
    <name type="scientific">Entamoeba invadens IP1</name>
    <dbReference type="NCBI Taxonomy" id="370355"/>
    <lineage>
        <taxon>Eukaryota</taxon>
        <taxon>Amoebozoa</taxon>
        <taxon>Evosea</taxon>
        <taxon>Archamoebae</taxon>
        <taxon>Mastigamoebida</taxon>
        <taxon>Entamoebidae</taxon>
        <taxon>Entamoeba</taxon>
    </lineage>
</organism>
<evidence type="ECO:0000256" key="1">
    <source>
        <dbReference type="SAM" id="MobiDB-lite"/>
    </source>
</evidence>
<reference evidence="3 4" key="1">
    <citation type="submission" date="2012-10" db="EMBL/GenBank/DDBJ databases">
        <authorList>
            <person name="Zafar N."/>
            <person name="Inman J."/>
            <person name="Hall N."/>
            <person name="Lorenzi H."/>
            <person name="Caler E."/>
        </authorList>
    </citation>
    <scope>NUCLEOTIDE SEQUENCE [LARGE SCALE GENOMIC DNA]</scope>
    <source>
        <strain evidence="3 4">IP1</strain>
    </source>
</reference>
<dbReference type="PANTHER" id="PTHR12673">
    <property type="entry name" value="FACIOGENITAL DYSPLASIA PROTEIN"/>
    <property type="match status" value="1"/>
</dbReference>
<dbReference type="InterPro" id="IPR000219">
    <property type="entry name" value="DH_dom"/>
</dbReference>
<dbReference type="Gene3D" id="1.20.900.10">
    <property type="entry name" value="Dbl homology (DH) domain"/>
    <property type="match status" value="1"/>
</dbReference>
<dbReference type="OMA" id="EDKHRTH"/>
<dbReference type="InterPro" id="IPR011993">
    <property type="entry name" value="PH-like_dom_sf"/>
</dbReference>
<dbReference type="VEuPathDB" id="AmoebaDB:EIN_223670"/>
<dbReference type="SMART" id="SM00325">
    <property type="entry name" value="RhoGEF"/>
    <property type="match status" value="1"/>
</dbReference>
<dbReference type="GeneID" id="14887382"/>
<dbReference type="KEGG" id="eiv:EIN_223670"/>
<dbReference type="GO" id="GO:0005085">
    <property type="term" value="F:guanyl-nucleotide exchange factor activity"/>
    <property type="evidence" value="ECO:0007669"/>
    <property type="project" value="InterPro"/>
</dbReference>
<dbReference type="GO" id="GO:0005737">
    <property type="term" value="C:cytoplasm"/>
    <property type="evidence" value="ECO:0007669"/>
    <property type="project" value="TreeGrafter"/>
</dbReference>